<accession>A0A3R8S7T0</accession>
<dbReference type="InterPro" id="IPR035901">
    <property type="entry name" value="GIY-YIG_endonuc_sf"/>
</dbReference>
<dbReference type="AlphaFoldDB" id="A0A3R8S7T0"/>
<dbReference type="CDD" id="cd10446">
    <property type="entry name" value="GIY-YIG_unchar_1"/>
    <property type="match status" value="1"/>
</dbReference>
<evidence type="ECO:0000313" key="2">
    <source>
        <dbReference type="Proteomes" id="UP000274117"/>
    </source>
</evidence>
<gene>
    <name evidence="1" type="ORF">EI998_08420</name>
</gene>
<comment type="caution">
    <text evidence="1">The sequence shown here is derived from an EMBL/GenBank/DDBJ whole genome shotgun (WGS) entry which is preliminary data.</text>
</comment>
<organism evidence="1 2">
    <name type="scientific">Streptococcus suis</name>
    <dbReference type="NCBI Taxonomy" id="1307"/>
    <lineage>
        <taxon>Bacteria</taxon>
        <taxon>Bacillati</taxon>
        <taxon>Bacillota</taxon>
        <taxon>Bacilli</taxon>
        <taxon>Lactobacillales</taxon>
        <taxon>Streptococcaceae</taxon>
        <taxon>Streptococcus</taxon>
    </lineage>
</organism>
<dbReference type="Gene3D" id="3.40.1440.10">
    <property type="entry name" value="GIY-YIG endonuclease"/>
    <property type="match status" value="1"/>
</dbReference>
<proteinExistence type="predicted"/>
<reference evidence="1 2" key="2">
    <citation type="submission" date="2018-12" db="EMBL/GenBank/DDBJ databases">
        <title>Whole-genome sequences of fifteen clinical Streptococcus suis strains isolated from pigs between 2006 and 2018.</title>
        <authorList>
            <person name="Stevens M.J.A."/>
            <person name="Cernela N."/>
            <person name="Spoerry Serrano N."/>
            <person name="Schmitt S."/>
            <person name="Schrenzel J."/>
            <person name="Stephan R."/>
        </authorList>
    </citation>
    <scope>NUCLEOTIDE SEQUENCE [LARGE SCALE GENOMIC DNA]</scope>
    <source>
        <strain evidence="1 2">PP422</strain>
    </source>
</reference>
<dbReference type="Proteomes" id="UP000274117">
    <property type="component" value="Unassembled WGS sequence"/>
</dbReference>
<sequence>MEEIVLEQSKIVLKDIFRFDELLSKPEFQGKWIKARFNKNWEGYDFVERYVNSCPDFIPWILSRGGDKRSRNQVGEIQFQFIEVEYHKWLFIGAYLILEKDSQVHVNGVRYALAKRLEEYDKYVDKVLVDLTLPSRNWLYTNREFIDHIEVNSVTATSYFDRNVQFPGFENLSLSYVDLKKQFYSPSWRYQLSSVYGVYVLTDMKTGKLYVGSAYGENGLFGRWSAYLANGYDKDEFEDSNYPNKRLRELVNTKGMEYIRKHFRYSVLEIFGKNELGKQKSLAREKYWKQVLGSRYPNGYNDN</sequence>
<dbReference type="SUPFAM" id="SSF82771">
    <property type="entry name" value="GIY-YIG endonuclease"/>
    <property type="match status" value="1"/>
</dbReference>
<protein>
    <submittedName>
        <fullName evidence="1">GIY-YIG nuclease family protein</fullName>
    </submittedName>
</protein>
<evidence type="ECO:0000313" key="1">
    <source>
        <dbReference type="EMBL" id="RRR51611.1"/>
    </source>
</evidence>
<name>A0A3R8S7T0_STRSU</name>
<reference evidence="1 2" key="1">
    <citation type="submission" date="2018-11" db="EMBL/GenBank/DDBJ databases">
        <authorList>
            <person name="Stevens M.J."/>
            <person name="Cernela N."/>
            <person name="Spoerry Serrano N."/>
            <person name="Schmitt S."/>
            <person name="Schrenzel J."/>
            <person name="Stephan R."/>
        </authorList>
    </citation>
    <scope>NUCLEOTIDE SEQUENCE [LARGE SCALE GENOMIC DNA]</scope>
    <source>
        <strain evidence="1 2">PP422</strain>
    </source>
</reference>
<dbReference type="EMBL" id="RSDO01000015">
    <property type="protein sequence ID" value="RRR51611.1"/>
    <property type="molecule type" value="Genomic_DNA"/>
</dbReference>